<dbReference type="RefSeq" id="WP_238232001.1">
    <property type="nucleotide sequence ID" value="NZ_BPRA01000010.1"/>
</dbReference>
<protein>
    <recommendedName>
        <fullName evidence="1">Methyltransferase FkbM domain-containing protein</fullName>
    </recommendedName>
</protein>
<reference evidence="2" key="2">
    <citation type="submission" date="2021-08" db="EMBL/GenBank/DDBJ databases">
        <authorList>
            <person name="Tani A."/>
            <person name="Ola A."/>
            <person name="Ogura Y."/>
            <person name="Katsura K."/>
            <person name="Hayashi T."/>
        </authorList>
    </citation>
    <scope>NUCLEOTIDE SEQUENCE</scope>
    <source>
        <strain evidence="2">DSM 23674</strain>
    </source>
</reference>
<dbReference type="InterPro" id="IPR029063">
    <property type="entry name" value="SAM-dependent_MTases_sf"/>
</dbReference>
<sequence>MTTDHRAPADSGEAPLRLPNGERVLVAGTSSDLSVFGPLKVLDGDWEPHLRACFARLVRRDWTCLDIGANIGAHTLGLASLAGSVIAFEAADRNAAHLRFNVDRSADAGRVKVANLALWDAPAWLSMAAAEEVEGCTFVASGDAADSLTRLRANIPSVAERELNLTLDAVEAMRLDDWLDVHPVRRLDLIKLDVEGSERRVLRGARRTLDWFRPILITEYNPGCATRYFGEPADAYFHDLRVLFSSIRLIEQDGTPSEPIADWETLAARLSAGKGWEDLLCEH</sequence>
<organism evidence="2 3">
    <name type="scientific">Methylobacterium thuringiense</name>
    <dbReference type="NCBI Taxonomy" id="1003091"/>
    <lineage>
        <taxon>Bacteria</taxon>
        <taxon>Pseudomonadati</taxon>
        <taxon>Pseudomonadota</taxon>
        <taxon>Alphaproteobacteria</taxon>
        <taxon>Hyphomicrobiales</taxon>
        <taxon>Methylobacteriaceae</taxon>
        <taxon>Methylobacterium</taxon>
    </lineage>
</organism>
<gene>
    <name evidence="2" type="ORF">EKPJFOCH_2318</name>
</gene>
<accession>A0ABQ4TNY5</accession>
<name>A0ABQ4TNY5_9HYPH</name>
<evidence type="ECO:0000259" key="1">
    <source>
        <dbReference type="Pfam" id="PF05050"/>
    </source>
</evidence>
<evidence type="ECO:0000313" key="2">
    <source>
        <dbReference type="EMBL" id="GJE55822.1"/>
    </source>
</evidence>
<dbReference type="InterPro" id="IPR052514">
    <property type="entry name" value="SAM-dependent_MTase"/>
</dbReference>
<feature type="domain" description="Methyltransferase FkbM" evidence="1">
    <location>
        <begin position="66"/>
        <end position="222"/>
    </location>
</feature>
<dbReference type="SUPFAM" id="SSF53335">
    <property type="entry name" value="S-adenosyl-L-methionine-dependent methyltransferases"/>
    <property type="match status" value="1"/>
</dbReference>
<dbReference type="Gene3D" id="3.40.50.150">
    <property type="entry name" value="Vaccinia Virus protein VP39"/>
    <property type="match status" value="1"/>
</dbReference>
<keyword evidence="3" id="KW-1185">Reference proteome</keyword>
<dbReference type="InterPro" id="IPR006342">
    <property type="entry name" value="FkbM_mtfrase"/>
</dbReference>
<evidence type="ECO:0000313" key="3">
    <source>
        <dbReference type="Proteomes" id="UP001055101"/>
    </source>
</evidence>
<reference evidence="2" key="1">
    <citation type="journal article" date="2021" name="Front. Microbiol.">
        <title>Comprehensive Comparative Genomics and Phenotyping of Methylobacterium Species.</title>
        <authorList>
            <person name="Alessa O."/>
            <person name="Ogura Y."/>
            <person name="Fujitani Y."/>
            <person name="Takami H."/>
            <person name="Hayashi T."/>
            <person name="Sahin N."/>
            <person name="Tani A."/>
        </authorList>
    </citation>
    <scope>NUCLEOTIDE SEQUENCE</scope>
    <source>
        <strain evidence="2">DSM 23674</strain>
    </source>
</reference>
<proteinExistence type="predicted"/>
<dbReference type="PANTHER" id="PTHR34203:SF15">
    <property type="entry name" value="SLL1173 PROTEIN"/>
    <property type="match status" value="1"/>
</dbReference>
<dbReference type="PANTHER" id="PTHR34203">
    <property type="entry name" value="METHYLTRANSFERASE, FKBM FAMILY PROTEIN"/>
    <property type="match status" value="1"/>
</dbReference>
<dbReference type="EMBL" id="BPRA01000010">
    <property type="protein sequence ID" value="GJE55822.1"/>
    <property type="molecule type" value="Genomic_DNA"/>
</dbReference>
<dbReference type="Pfam" id="PF05050">
    <property type="entry name" value="Methyltransf_21"/>
    <property type="match status" value="1"/>
</dbReference>
<dbReference type="NCBIfam" id="TIGR01444">
    <property type="entry name" value="fkbM_fam"/>
    <property type="match status" value="1"/>
</dbReference>
<comment type="caution">
    <text evidence="2">The sequence shown here is derived from an EMBL/GenBank/DDBJ whole genome shotgun (WGS) entry which is preliminary data.</text>
</comment>
<dbReference type="Proteomes" id="UP001055101">
    <property type="component" value="Unassembled WGS sequence"/>
</dbReference>